<dbReference type="EMBL" id="CR380954">
    <property type="protein sequence ID" value="CAG59910.2"/>
    <property type="molecule type" value="Genomic_DNA"/>
</dbReference>
<name>Q6FS17_CANGA</name>
<proteinExistence type="predicted"/>
<keyword evidence="1" id="KW-1133">Transmembrane helix</keyword>
<dbReference type="CGD" id="CAL0129688">
    <property type="gene designation" value="CAGL0H04191g"/>
</dbReference>
<organism evidence="3 4">
    <name type="scientific">Candida glabrata (strain ATCC 2001 / BCRC 20586 / JCM 3761 / NBRC 0622 / NRRL Y-65 / CBS 138)</name>
    <name type="common">Yeast</name>
    <name type="synonym">Nakaseomyces glabratus</name>
    <dbReference type="NCBI Taxonomy" id="284593"/>
    <lineage>
        <taxon>Eukaryota</taxon>
        <taxon>Fungi</taxon>
        <taxon>Dikarya</taxon>
        <taxon>Ascomycota</taxon>
        <taxon>Saccharomycotina</taxon>
        <taxon>Saccharomycetes</taxon>
        <taxon>Saccharomycetales</taxon>
        <taxon>Saccharomycetaceae</taxon>
        <taxon>Nakaseomyces</taxon>
    </lineage>
</organism>
<reference evidence="3 4" key="1">
    <citation type="journal article" date="2004" name="Nature">
        <title>Genome evolution in yeasts.</title>
        <authorList>
            <consortium name="Genolevures"/>
            <person name="Dujon B."/>
            <person name="Sherman D."/>
            <person name="Fischer G."/>
            <person name="Durrens P."/>
            <person name="Casaregola S."/>
            <person name="Lafontaine I."/>
            <person name="de Montigny J."/>
            <person name="Marck C."/>
            <person name="Neuveglise C."/>
            <person name="Talla E."/>
            <person name="Goffard N."/>
            <person name="Frangeul L."/>
            <person name="Aigle M."/>
            <person name="Anthouard V."/>
            <person name="Babour A."/>
            <person name="Barbe V."/>
            <person name="Barnay S."/>
            <person name="Blanchin S."/>
            <person name="Beckerich J.M."/>
            <person name="Beyne E."/>
            <person name="Bleykasten C."/>
            <person name="Boisrame A."/>
            <person name="Boyer J."/>
            <person name="Cattolico L."/>
            <person name="Confanioleri F."/>
            <person name="de Daruvar A."/>
            <person name="Despons L."/>
            <person name="Fabre E."/>
            <person name="Fairhead C."/>
            <person name="Ferry-Dumazet H."/>
            <person name="Groppi A."/>
            <person name="Hantraye F."/>
            <person name="Hennequin C."/>
            <person name="Jauniaux N."/>
            <person name="Joyet P."/>
            <person name="Kachouri R."/>
            <person name="Kerrest A."/>
            <person name="Koszul R."/>
            <person name="Lemaire M."/>
            <person name="Lesur I."/>
            <person name="Ma L."/>
            <person name="Muller H."/>
            <person name="Nicaud J.M."/>
            <person name="Nikolski M."/>
            <person name="Oztas S."/>
            <person name="Ozier-Kalogeropoulos O."/>
            <person name="Pellenz S."/>
            <person name="Potier S."/>
            <person name="Richard G.F."/>
            <person name="Straub M.L."/>
            <person name="Suleau A."/>
            <person name="Swennene D."/>
            <person name="Tekaia F."/>
            <person name="Wesolowski-Louvel M."/>
            <person name="Westhof E."/>
            <person name="Wirth B."/>
            <person name="Zeniou-Meyer M."/>
            <person name="Zivanovic I."/>
            <person name="Bolotin-Fukuhara M."/>
            <person name="Thierry A."/>
            <person name="Bouchier C."/>
            <person name="Caudron B."/>
            <person name="Scarpelli C."/>
            <person name="Gaillardin C."/>
            <person name="Weissenbach J."/>
            <person name="Wincker P."/>
            <person name="Souciet J.L."/>
        </authorList>
    </citation>
    <scope>NUCLEOTIDE SEQUENCE [LARGE SCALE GENOMIC DNA]</scope>
    <source>
        <strain evidence="4">ATCC 2001 / BCRC 20586 / JCM 3761 / NBRC 0622 / NRRL Y-65 / CBS 138</strain>
    </source>
</reference>
<evidence type="ECO:0008006" key="5">
    <source>
        <dbReference type="Google" id="ProtNLM"/>
    </source>
</evidence>
<dbReference type="PANTHER" id="PTHR28060:SF1">
    <property type="entry name" value="ATP SYNTHASE SUBUNIT J, MITOCHONDRIAL"/>
    <property type="match status" value="1"/>
</dbReference>
<dbReference type="InterPro" id="IPR006995">
    <property type="entry name" value="ATP_synth_F0_jsu"/>
</dbReference>
<dbReference type="VEuPathDB" id="FungiDB:CAGL0H04191g"/>
<keyword evidence="1" id="KW-0472">Membrane</keyword>
<keyword evidence="4" id="KW-1185">Reference proteome</keyword>
<evidence type="ECO:0000256" key="1">
    <source>
        <dbReference type="SAM" id="Phobius"/>
    </source>
</evidence>
<dbReference type="KEGG" id="cgr:2888484"/>
<dbReference type="Pfam" id="PF04911">
    <property type="entry name" value="ATP-synt_J"/>
    <property type="match status" value="1"/>
</dbReference>
<feature type="transmembrane region" description="Helical" evidence="1">
    <location>
        <begin position="12"/>
        <end position="27"/>
    </location>
</feature>
<keyword evidence="1" id="KW-0812">Transmembrane</keyword>
<dbReference type="OMA" id="KPMWPFY"/>
<protein>
    <recommendedName>
        <fullName evidence="5">ATP synthase subunit J, mitochondrial</fullName>
    </recommendedName>
</protein>
<evidence type="ECO:0000313" key="2">
    <source>
        <dbReference type="CGD" id="CAL0129688"/>
    </source>
</evidence>
<dbReference type="FunCoup" id="Q6FS17">
    <property type="interactions" value="120"/>
</dbReference>
<sequence>MIKRFQFPVLKTYWPFFAAGAVVYYGVSKAATAMSNSEEFINDPRNPRFHRGEKPL</sequence>
<gene>
    <name evidence="2 3" type="ordered locus">CAGL0H04191g</name>
</gene>
<accession>Q6FS17</accession>
<dbReference type="Proteomes" id="UP000002428">
    <property type="component" value="Chromosome H"/>
</dbReference>
<dbReference type="GO" id="GO:0046933">
    <property type="term" value="F:proton-transporting ATP synthase activity, rotational mechanism"/>
    <property type="evidence" value="ECO:0007669"/>
    <property type="project" value="TreeGrafter"/>
</dbReference>
<evidence type="ECO:0000313" key="3">
    <source>
        <dbReference type="EMBL" id="CAG59910.2"/>
    </source>
</evidence>
<dbReference type="HOGENOM" id="CLU_174950_0_0_1"/>
<dbReference type="eggNOG" id="ENOG502SC94">
    <property type="taxonomic scope" value="Eukaryota"/>
</dbReference>
<evidence type="ECO:0000313" key="4">
    <source>
        <dbReference type="Proteomes" id="UP000002428"/>
    </source>
</evidence>
<dbReference type="GO" id="GO:0045259">
    <property type="term" value="C:proton-transporting ATP synthase complex"/>
    <property type="evidence" value="ECO:0007669"/>
    <property type="project" value="InterPro"/>
</dbReference>
<dbReference type="PANTHER" id="PTHR28060">
    <property type="entry name" value="ATP SYNTHASE SUBUNIT J, MITOCHONDRIAL"/>
    <property type="match status" value="1"/>
</dbReference>
<dbReference type="STRING" id="284593.Q6FS17"/>
<dbReference type="InParanoid" id="Q6FS17"/>
<dbReference type="AlphaFoldDB" id="Q6FS17"/>